<reference evidence="1 2" key="1">
    <citation type="submission" date="2022-02" db="EMBL/GenBank/DDBJ databases">
        <authorList>
            <person name="Min J."/>
        </authorList>
    </citation>
    <scope>NUCLEOTIDE SEQUENCE [LARGE SCALE GENOMIC DNA]</scope>
    <source>
        <strain evidence="1 2">GR10-1</strain>
    </source>
</reference>
<dbReference type="Proteomes" id="UP001202248">
    <property type="component" value="Unassembled WGS sequence"/>
</dbReference>
<protein>
    <submittedName>
        <fullName evidence="1">Uncharacterized protein</fullName>
    </submittedName>
</protein>
<keyword evidence="2" id="KW-1185">Reference proteome</keyword>
<name>A0ABS9SI26_9BACT</name>
<gene>
    <name evidence="1" type="ORF">MKP09_08930</name>
</gene>
<accession>A0ABS9SI26</accession>
<sequence>MKEVVGGILHNPEMFCGARVNEVLISNHQYFDEKQQRFFVLSPILIKRTLESGKQKHYTFLMKNQMK</sequence>
<dbReference type="RefSeq" id="WP_240827372.1">
    <property type="nucleotide sequence ID" value="NZ_JAKWBL010000001.1"/>
</dbReference>
<proteinExistence type="predicted"/>
<evidence type="ECO:0000313" key="2">
    <source>
        <dbReference type="Proteomes" id="UP001202248"/>
    </source>
</evidence>
<evidence type="ECO:0000313" key="1">
    <source>
        <dbReference type="EMBL" id="MCH5598023.1"/>
    </source>
</evidence>
<organism evidence="1 2">
    <name type="scientific">Niabella ginsengisoli</name>
    <dbReference type="NCBI Taxonomy" id="522298"/>
    <lineage>
        <taxon>Bacteria</taxon>
        <taxon>Pseudomonadati</taxon>
        <taxon>Bacteroidota</taxon>
        <taxon>Chitinophagia</taxon>
        <taxon>Chitinophagales</taxon>
        <taxon>Chitinophagaceae</taxon>
        <taxon>Niabella</taxon>
    </lineage>
</organism>
<dbReference type="EMBL" id="JAKWBL010000001">
    <property type="protein sequence ID" value="MCH5598023.1"/>
    <property type="molecule type" value="Genomic_DNA"/>
</dbReference>
<comment type="caution">
    <text evidence="1">The sequence shown here is derived from an EMBL/GenBank/DDBJ whole genome shotgun (WGS) entry which is preliminary data.</text>
</comment>